<dbReference type="InterPro" id="IPR040079">
    <property type="entry name" value="Glutathione_S-Trfase"/>
</dbReference>
<name>A0ABM6IG37_9RHOB</name>
<dbReference type="SFLD" id="SFLDG01150">
    <property type="entry name" value="Main.1:_Beta-like"/>
    <property type="match status" value="1"/>
</dbReference>
<comment type="similarity">
    <text evidence="1">Belongs to the GST superfamily.</text>
</comment>
<dbReference type="SFLD" id="SFLDS00019">
    <property type="entry name" value="Glutathione_Transferase_(cytos"/>
    <property type="match status" value="1"/>
</dbReference>
<keyword evidence="4" id="KW-1185">Reference proteome</keyword>
<dbReference type="Pfam" id="PF02798">
    <property type="entry name" value="GST_N"/>
    <property type="match status" value="1"/>
</dbReference>
<dbReference type="CDD" id="cd03046">
    <property type="entry name" value="GST_N_GTT1_like"/>
    <property type="match status" value="1"/>
</dbReference>
<dbReference type="Pfam" id="PF00043">
    <property type="entry name" value="GST_C"/>
    <property type="match status" value="1"/>
</dbReference>
<dbReference type="Proteomes" id="UP000185622">
    <property type="component" value="Chromosome"/>
</dbReference>
<organism evidence="3 4">
    <name type="scientific">Thioclava nitratireducens</name>
    <dbReference type="NCBI Taxonomy" id="1915078"/>
    <lineage>
        <taxon>Bacteria</taxon>
        <taxon>Pseudomonadati</taxon>
        <taxon>Pseudomonadota</taxon>
        <taxon>Alphaproteobacteria</taxon>
        <taxon>Rhodobacterales</taxon>
        <taxon>Paracoccaceae</taxon>
        <taxon>Thioclava</taxon>
    </lineage>
</organism>
<dbReference type="InterPro" id="IPR036249">
    <property type="entry name" value="Thioredoxin-like_sf"/>
</dbReference>
<dbReference type="EMBL" id="CP019437">
    <property type="protein sequence ID" value="AQS47790.1"/>
    <property type="molecule type" value="Genomic_DNA"/>
</dbReference>
<gene>
    <name evidence="3" type="ORF">BMG03_08215</name>
</gene>
<sequence>MIRLHHIPGARSMRVLWLLEEMGLDYELQTWSLTDGSLRSPEFRELSPAGRIPALEVDGRSIFESGAIVEYLTETRPEAGLAPVTGEPTRADFLEWVHFAETQGNILQSLNIQHIFLRPPEARSPAMMALETKRLGVTMKALEAHLVGRDWMIGTFSAADCMMGFNIDAMFRFVPREGFPNISAYRDRIEERPAYQRAVEKGGASMYAQDFYELPPMEQTHG</sequence>
<dbReference type="SUPFAM" id="SSF47616">
    <property type="entry name" value="GST C-terminal domain-like"/>
    <property type="match status" value="1"/>
</dbReference>
<dbReference type="SFLD" id="SFLDG00358">
    <property type="entry name" value="Main_(cytGST)"/>
    <property type="match status" value="1"/>
</dbReference>
<evidence type="ECO:0000256" key="1">
    <source>
        <dbReference type="RuleBase" id="RU003494"/>
    </source>
</evidence>
<dbReference type="InterPro" id="IPR036282">
    <property type="entry name" value="Glutathione-S-Trfase_C_sf"/>
</dbReference>
<dbReference type="PANTHER" id="PTHR44051:SF8">
    <property type="entry name" value="GLUTATHIONE S-TRANSFERASE GSTA"/>
    <property type="match status" value="1"/>
</dbReference>
<dbReference type="InterPro" id="IPR004045">
    <property type="entry name" value="Glutathione_S-Trfase_N"/>
</dbReference>
<dbReference type="Gene3D" id="1.20.1050.10">
    <property type="match status" value="1"/>
</dbReference>
<dbReference type="InterPro" id="IPR004046">
    <property type="entry name" value="GST_C"/>
</dbReference>
<dbReference type="PANTHER" id="PTHR44051">
    <property type="entry name" value="GLUTATHIONE S-TRANSFERASE-RELATED"/>
    <property type="match status" value="1"/>
</dbReference>
<evidence type="ECO:0000259" key="2">
    <source>
        <dbReference type="PROSITE" id="PS50404"/>
    </source>
</evidence>
<protein>
    <submittedName>
        <fullName evidence="3">Glutathione S-transferase</fullName>
    </submittedName>
</protein>
<dbReference type="Gene3D" id="3.40.30.10">
    <property type="entry name" value="Glutaredoxin"/>
    <property type="match status" value="1"/>
</dbReference>
<reference evidence="3 4" key="1">
    <citation type="submission" date="2017-01" db="EMBL/GenBank/DDBJ databases">
        <title>The complete genome sequence of a sulfur-oxidizing marine bacterium Thioclava sp. 25B10_4T.</title>
        <authorList>
            <person name="Liu Y."/>
            <person name="Lai Q."/>
            <person name="Shao Z."/>
        </authorList>
    </citation>
    <scope>NUCLEOTIDE SEQUENCE [LARGE SCALE GENOMIC DNA]</scope>
    <source>
        <strain evidence="3 4">25B10_4</strain>
    </source>
</reference>
<accession>A0ABM6IG37</accession>
<dbReference type="SUPFAM" id="SSF52833">
    <property type="entry name" value="Thioredoxin-like"/>
    <property type="match status" value="1"/>
</dbReference>
<evidence type="ECO:0000313" key="3">
    <source>
        <dbReference type="EMBL" id="AQS47790.1"/>
    </source>
</evidence>
<dbReference type="PROSITE" id="PS50404">
    <property type="entry name" value="GST_NTER"/>
    <property type="match status" value="1"/>
</dbReference>
<evidence type="ECO:0000313" key="4">
    <source>
        <dbReference type="Proteomes" id="UP000185622"/>
    </source>
</evidence>
<proteinExistence type="inferred from homology"/>
<feature type="domain" description="GST N-terminal" evidence="2">
    <location>
        <begin position="1"/>
        <end position="80"/>
    </location>
</feature>
<dbReference type="RefSeq" id="WP_075774468.1">
    <property type="nucleotide sequence ID" value="NZ_CP019437.1"/>
</dbReference>